<evidence type="ECO:0000256" key="4">
    <source>
        <dbReference type="ARBA" id="ARBA00022692"/>
    </source>
</evidence>
<dbReference type="OrthoDB" id="6160250at2759"/>
<feature type="transmembrane region" description="Helical" evidence="12">
    <location>
        <begin position="461"/>
        <end position="485"/>
    </location>
</feature>
<comment type="subcellular location">
    <subcellularLocation>
        <location evidence="1">Cell membrane</location>
        <topology evidence="1">Multi-pass membrane protein</topology>
    </subcellularLocation>
</comment>
<dbReference type="Proteomes" id="UP000593567">
    <property type="component" value="Unassembled WGS sequence"/>
</dbReference>
<reference evidence="16" key="1">
    <citation type="submission" date="2020-06" db="EMBL/GenBank/DDBJ databases">
        <title>Draft genome of Bugula neritina, a colonial animal packing powerful symbionts and potential medicines.</title>
        <authorList>
            <person name="Rayko M."/>
        </authorList>
    </citation>
    <scope>NUCLEOTIDE SEQUENCE [LARGE SCALE GENOMIC DNA]</scope>
    <source>
        <strain evidence="16">Kwan_BN1</strain>
    </source>
</reference>
<dbReference type="GO" id="GO:0005886">
    <property type="term" value="C:plasma membrane"/>
    <property type="evidence" value="ECO:0007669"/>
    <property type="project" value="UniProtKB-SubCell"/>
</dbReference>
<dbReference type="Pfam" id="PF02793">
    <property type="entry name" value="HRM"/>
    <property type="match status" value="1"/>
</dbReference>
<feature type="domain" description="G-protein coupled receptors family 2 profile 2" evidence="15">
    <location>
        <begin position="235"/>
        <end position="486"/>
    </location>
</feature>
<dbReference type="PANTHER" id="PTHR45620:SF42">
    <property type="entry name" value="G-PROTEIN COUPLED RECEPTOR SEB-2"/>
    <property type="match status" value="1"/>
</dbReference>
<keyword evidence="13" id="KW-0732">Signal</keyword>
<keyword evidence="9" id="KW-0325">Glycoprotein</keyword>
<protein>
    <submittedName>
        <fullName evidence="16">Uncharacterized protein</fullName>
    </submittedName>
</protein>
<feature type="compositionally biased region" description="Polar residues" evidence="11">
    <location>
        <begin position="538"/>
        <end position="556"/>
    </location>
</feature>
<evidence type="ECO:0000256" key="11">
    <source>
        <dbReference type="SAM" id="MobiDB-lite"/>
    </source>
</evidence>
<dbReference type="PANTHER" id="PTHR45620">
    <property type="entry name" value="PDF RECEPTOR-LIKE PROTEIN-RELATED"/>
    <property type="match status" value="1"/>
</dbReference>
<keyword evidence="6" id="KW-0297">G-protein coupled receptor</keyword>
<evidence type="ECO:0000256" key="1">
    <source>
        <dbReference type="ARBA" id="ARBA00004651"/>
    </source>
</evidence>
<evidence type="ECO:0000313" key="17">
    <source>
        <dbReference type="Proteomes" id="UP000593567"/>
    </source>
</evidence>
<dbReference type="PROSITE" id="PS50227">
    <property type="entry name" value="G_PROTEIN_RECEP_F2_3"/>
    <property type="match status" value="1"/>
</dbReference>
<dbReference type="InterPro" id="IPR000832">
    <property type="entry name" value="GPCR_2_secretin-like"/>
</dbReference>
<dbReference type="AlphaFoldDB" id="A0A7J7KC85"/>
<evidence type="ECO:0000256" key="5">
    <source>
        <dbReference type="ARBA" id="ARBA00022989"/>
    </source>
</evidence>
<feature type="transmembrane region" description="Helical" evidence="12">
    <location>
        <begin position="388"/>
        <end position="408"/>
    </location>
</feature>
<keyword evidence="7 12" id="KW-0472">Membrane</keyword>
<dbReference type="GO" id="GO:0007188">
    <property type="term" value="P:adenylate cyclase-modulating G protein-coupled receptor signaling pathway"/>
    <property type="evidence" value="ECO:0007669"/>
    <property type="project" value="TreeGrafter"/>
</dbReference>
<dbReference type="PROSITE" id="PS00650">
    <property type="entry name" value="G_PROTEIN_RECEP_F2_2"/>
    <property type="match status" value="1"/>
</dbReference>
<evidence type="ECO:0000256" key="9">
    <source>
        <dbReference type="ARBA" id="ARBA00023180"/>
    </source>
</evidence>
<organism evidence="16 17">
    <name type="scientific">Bugula neritina</name>
    <name type="common">Brown bryozoan</name>
    <name type="synonym">Sertularia neritina</name>
    <dbReference type="NCBI Taxonomy" id="10212"/>
    <lineage>
        <taxon>Eukaryota</taxon>
        <taxon>Metazoa</taxon>
        <taxon>Spiralia</taxon>
        <taxon>Lophotrochozoa</taxon>
        <taxon>Bryozoa</taxon>
        <taxon>Gymnolaemata</taxon>
        <taxon>Cheilostomatida</taxon>
        <taxon>Flustrina</taxon>
        <taxon>Buguloidea</taxon>
        <taxon>Bugulidae</taxon>
        <taxon>Bugula</taxon>
    </lineage>
</organism>
<dbReference type="GO" id="GO:0008528">
    <property type="term" value="F:G protein-coupled peptide receptor activity"/>
    <property type="evidence" value="ECO:0007669"/>
    <property type="project" value="TreeGrafter"/>
</dbReference>
<dbReference type="SUPFAM" id="SSF81321">
    <property type="entry name" value="Family A G protein-coupled receptor-like"/>
    <property type="match status" value="1"/>
</dbReference>
<dbReference type="Pfam" id="PF00002">
    <property type="entry name" value="7tm_2"/>
    <property type="match status" value="1"/>
</dbReference>
<dbReference type="PROSITE" id="PS00649">
    <property type="entry name" value="G_PROTEIN_RECEP_F2_1"/>
    <property type="match status" value="1"/>
</dbReference>
<evidence type="ECO:0000259" key="15">
    <source>
        <dbReference type="PROSITE" id="PS50261"/>
    </source>
</evidence>
<dbReference type="PRINTS" id="PR00249">
    <property type="entry name" value="GPCRSECRETIN"/>
</dbReference>
<feature type="transmembrane region" description="Helical" evidence="12">
    <location>
        <begin position="274"/>
        <end position="295"/>
    </location>
</feature>
<keyword evidence="5 12" id="KW-1133">Transmembrane helix</keyword>
<dbReference type="InterPro" id="IPR001879">
    <property type="entry name" value="GPCR_2_extracellular_dom"/>
</dbReference>
<evidence type="ECO:0000256" key="8">
    <source>
        <dbReference type="ARBA" id="ARBA00023170"/>
    </source>
</evidence>
<dbReference type="InterPro" id="IPR050332">
    <property type="entry name" value="GPCR_2"/>
</dbReference>
<evidence type="ECO:0000256" key="13">
    <source>
        <dbReference type="SAM" id="SignalP"/>
    </source>
</evidence>
<evidence type="ECO:0000259" key="14">
    <source>
        <dbReference type="PROSITE" id="PS50227"/>
    </source>
</evidence>
<evidence type="ECO:0000313" key="16">
    <source>
        <dbReference type="EMBL" id="KAF6036260.1"/>
    </source>
</evidence>
<feature type="signal peptide" evidence="13">
    <location>
        <begin position="1"/>
        <end position="23"/>
    </location>
</feature>
<accession>A0A7J7KC85</accession>
<feature type="transmembrane region" description="Helical" evidence="12">
    <location>
        <begin position="347"/>
        <end position="368"/>
    </location>
</feature>
<evidence type="ECO:0000256" key="6">
    <source>
        <dbReference type="ARBA" id="ARBA00023040"/>
    </source>
</evidence>
<evidence type="ECO:0000256" key="12">
    <source>
        <dbReference type="SAM" id="Phobius"/>
    </source>
</evidence>
<feature type="chain" id="PRO_5029546965" evidence="13">
    <location>
        <begin position="24"/>
        <end position="571"/>
    </location>
</feature>
<dbReference type="GO" id="GO:0007166">
    <property type="term" value="P:cell surface receptor signaling pathway"/>
    <property type="evidence" value="ECO:0007669"/>
    <property type="project" value="InterPro"/>
</dbReference>
<sequence>MMSSSIFTFTVIVMMTLFTFICGEQTTPTCRYSNGIQLEPPAFRLLSCCNCFNYIFRTPGGTGLVQAECDSSTYKIESLTKKEFSVVSSLNNSKEVCKIIGSKVKCQHWIDCCREAGKCCDSMVEEQWQQSSTVSYGRESSATVDISTAACPATFDMFKCWFKGQPATKPRLPCPDFLVESVMACVDTDKHFLERECLADGVWNRTLSANLHESSYKRCIDPELLSCHQGWVKARHTIEIVCETVSLCAILPAIAIFFLVKLHTQLRIKIHINLFVALALYDFIHLIYQLTIRAPDVAADMLKENSVWCRVVNSLAKYSSLTMFMWMLLQGFNLNWLMMNTFRHPKFWALCLAGWGFPLIITAVYVISKATSPTANVGCWFNGDLLDWIVYVPLILFLLLNIVFLANIMRVILTKMAARKDEPDYYSRLVKAMAILVPPFGLLLVFTLYSPDGESHYKAKLVVDCVAAVILHLQGFLVAVVLCYSNAEILMLLRKVFSRRFGCLQRSGGQAAESSMMTGVSHLSAARSVSISVGADSATPTHQPLVQQQRQQSTELPGSPKEDDALLHRAD</sequence>
<gene>
    <name evidence="16" type="ORF">EB796_005434</name>
</gene>
<dbReference type="InterPro" id="IPR017981">
    <property type="entry name" value="GPCR_2-like_7TM"/>
</dbReference>
<comment type="caution">
    <text evidence="16">The sequence shown here is derived from an EMBL/GenBank/DDBJ whole genome shotgun (WGS) entry which is preliminary data.</text>
</comment>
<dbReference type="Gene3D" id="4.10.1240.10">
    <property type="entry name" value="GPCR, family 2, extracellular hormone receptor domain"/>
    <property type="match status" value="1"/>
</dbReference>
<dbReference type="Gene3D" id="1.20.1070.10">
    <property type="entry name" value="Rhodopsin 7-helix transmembrane proteins"/>
    <property type="match status" value="1"/>
</dbReference>
<dbReference type="PROSITE" id="PS50261">
    <property type="entry name" value="G_PROTEIN_RECEP_F2_4"/>
    <property type="match status" value="1"/>
</dbReference>
<keyword evidence="4 12" id="KW-0812">Transmembrane</keyword>
<evidence type="ECO:0000256" key="2">
    <source>
        <dbReference type="ARBA" id="ARBA00005314"/>
    </source>
</evidence>
<evidence type="ECO:0000256" key="7">
    <source>
        <dbReference type="ARBA" id="ARBA00023136"/>
    </source>
</evidence>
<dbReference type="SUPFAM" id="SSF111418">
    <property type="entry name" value="Hormone receptor domain"/>
    <property type="match status" value="1"/>
</dbReference>
<keyword evidence="8" id="KW-0675">Receptor</keyword>
<evidence type="ECO:0000256" key="3">
    <source>
        <dbReference type="ARBA" id="ARBA00022475"/>
    </source>
</evidence>
<keyword evidence="3" id="KW-1003">Cell membrane</keyword>
<name>A0A7J7KC85_BUGNE</name>
<dbReference type="InterPro" id="IPR036445">
    <property type="entry name" value="GPCR_2_extracell_dom_sf"/>
</dbReference>
<feature type="region of interest" description="Disordered" evidence="11">
    <location>
        <begin position="535"/>
        <end position="571"/>
    </location>
</feature>
<evidence type="ECO:0000256" key="10">
    <source>
        <dbReference type="ARBA" id="ARBA00023224"/>
    </source>
</evidence>
<keyword evidence="17" id="KW-1185">Reference proteome</keyword>
<dbReference type="EMBL" id="VXIV02000758">
    <property type="protein sequence ID" value="KAF6036260.1"/>
    <property type="molecule type" value="Genomic_DNA"/>
</dbReference>
<proteinExistence type="inferred from homology"/>
<feature type="transmembrane region" description="Helical" evidence="12">
    <location>
        <begin position="244"/>
        <end position="262"/>
    </location>
</feature>
<feature type="compositionally biased region" description="Basic and acidic residues" evidence="11">
    <location>
        <begin position="560"/>
        <end position="571"/>
    </location>
</feature>
<feature type="transmembrane region" description="Helical" evidence="12">
    <location>
        <begin position="429"/>
        <end position="449"/>
    </location>
</feature>
<dbReference type="InterPro" id="IPR017983">
    <property type="entry name" value="GPCR_2_secretin-like_CS"/>
</dbReference>
<keyword evidence="10" id="KW-0807">Transducer</keyword>
<feature type="domain" description="G-protein coupled receptors family 2 profile 1" evidence="14">
    <location>
        <begin position="118"/>
        <end position="223"/>
    </location>
</feature>
<comment type="similarity">
    <text evidence="2">Belongs to the G-protein coupled receptor 2 family.</text>
</comment>